<keyword evidence="4" id="KW-0325">Glycoprotein</keyword>
<dbReference type="GO" id="GO:0005886">
    <property type="term" value="C:plasma membrane"/>
    <property type="evidence" value="ECO:0007669"/>
    <property type="project" value="TreeGrafter"/>
</dbReference>
<dbReference type="InterPro" id="IPR003245">
    <property type="entry name" value="Phytocyanin_dom"/>
</dbReference>
<dbReference type="Pfam" id="PF02298">
    <property type="entry name" value="Cu_bind_like"/>
    <property type="match status" value="1"/>
</dbReference>
<name>A0AAF0RC53_SOLVR</name>
<feature type="domain" description="Phytocyanin" evidence="7">
    <location>
        <begin position="166"/>
        <end position="269"/>
    </location>
</feature>
<evidence type="ECO:0000256" key="3">
    <source>
        <dbReference type="ARBA" id="ARBA00023157"/>
    </source>
</evidence>
<keyword evidence="6" id="KW-0812">Transmembrane</keyword>
<dbReference type="InterPro" id="IPR028871">
    <property type="entry name" value="BlueCu_1_BS"/>
</dbReference>
<dbReference type="GO" id="GO:0009055">
    <property type="term" value="F:electron transfer activity"/>
    <property type="evidence" value="ECO:0007669"/>
    <property type="project" value="InterPro"/>
</dbReference>
<feature type="compositionally biased region" description="Acidic residues" evidence="5">
    <location>
        <begin position="15"/>
        <end position="37"/>
    </location>
</feature>
<dbReference type="CDD" id="cd13920">
    <property type="entry name" value="Stellacyanin"/>
    <property type="match status" value="1"/>
</dbReference>
<protein>
    <recommendedName>
        <fullName evidence="7">Phytocyanin domain-containing protein</fullName>
    </recommendedName>
</protein>
<dbReference type="InterPro" id="IPR008972">
    <property type="entry name" value="Cupredoxin"/>
</dbReference>
<dbReference type="AlphaFoldDB" id="A0AAF0RC53"/>
<keyword evidence="9" id="KW-1185">Reference proteome</keyword>
<evidence type="ECO:0000256" key="4">
    <source>
        <dbReference type="ARBA" id="ARBA00023180"/>
    </source>
</evidence>
<dbReference type="PROSITE" id="PS00196">
    <property type="entry name" value="COPPER_BLUE"/>
    <property type="match status" value="1"/>
</dbReference>
<evidence type="ECO:0000256" key="6">
    <source>
        <dbReference type="SAM" id="Phobius"/>
    </source>
</evidence>
<reference evidence="8" key="1">
    <citation type="submission" date="2023-08" db="EMBL/GenBank/DDBJ databases">
        <title>A de novo genome assembly of Solanum verrucosum Schlechtendal, a Mexican diploid species geographically isolated from the other diploid A-genome species in potato relatives.</title>
        <authorList>
            <person name="Hosaka K."/>
        </authorList>
    </citation>
    <scope>NUCLEOTIDE SEQUENCE</scope>
    <source>
        <tissue evidence="8">Young leaves</tissue>
    </source>
</reference>
<dbReference type="Gene3D" id="2.60.40.420">
    <property type="entry name" value="Cupredoxins - blue copper proteins"/>
    <property type="match status" value="1"/>
</dbReference>
<evidence type="ECO:0000256" key="5">
    <source>
        <dbReference type="SAM" id="MobiDB-lite"/>
    </source>
</evidence>
<evidence type="ECO:0000256" key="2">
    <source>
        <dbReference type="ARBA" id="ARBA00023008"/>
    </source>
</evidence>
<dbReference type="PANTHER" id="PTHR33021:SF496">
    <property type="entry name" value="OS08G0482700 PROTEIN"/>
    <property type="match status" value="1"/>
</dbReference>
<dbReference type="PANTHER" id="PTHR33021">
    <property type="entry name" value="BLUE COPPER PROTEIN"/>
    <property type="match status" value="1"/>
</dbReference>
<dbReference type="Proteomes" id="UP001234989">
    <property type="component" value="Chromosome 7"/>
</dbReference>
<keyword evidence="1" id="KW-0479">Metal-binding</keyword>
<keyword evidence="2" id="KW-0186">Copper</keyword>
<keyword evidence="6" id="KW-1133">Transmembrane helix</keyword>
<keyword evidence="6" id="KW-0472">Membrane</keyword>
<feature type="region of interest" description="Disordered" evidence="5">
    <location>
        <begin position="1"/>
        <end position="44"/>
    </location>
</feature>
<evidence type="ECO:0000313" key="9">
    <source>
        <dbReference type="Proteomes" id="UP001234989"/>
    </source>
</evidence>
<feature type="compositionally biased region" description="Polar residues" evidence="5">
    <location>
        <begin position="1"/>
        <end position="12"/>
    </location>
</feature>
<proteinExistence type="predicted"/>
<dbReference type="PROSITE" id="PS51485">
    <property type="entry name" value="PHYTOCYANIN"/>
    <property type="match status" value="1"/>
</dbReference>
<dbReference type="SUPFAM" id="SSF49503">
    <property type="entry name" value="Cupredoxins"/>
    <property type="match status" value="1"/>
</dbReference>
<keyword evidence="3" id="KW-1015">Disulfide bond</keyword>
<accession>A0AAF0RC53</accession>
<gene>
    <name evidence="8" type="ORF">MTR67_030075</name>
</gene>
<dbReference type="FunFam" id="2.60.40.420:FF:000034">
    <property type="entry name" value="Cupredoxin superfamily protein"/>
    <property type="match status" value="1"/>
</dbReference>
<evidence type="ECO:0000313" key="8">
    <source>
        <dbReference type="EMBL" id="WMV36690.1"/>
    </source>
</evidence>
<evidence type="ECO:0000259" key="7">
    <source>
        <dbReference type="PROSITE" id="PS51485"/>
    </source>
</evidence>
<feature type="transmembrane region" description="Helical" evidence="6">
    <location>
        <begin position="98"/>
        <end position="117"/>
    </location>
</feature>
<dbReference type="GO" id="GO:0046872">
    <property type="term" value="F:metal ion binding"/>
    <property type="evidence" value="ECO:0007669"/>
    <property type="project" value="UniProtKB-KW"/>
</dbReference>
<sequence>MGNKMTNEATTLVDTDPDGDGGGGGDDDTPPGVDGDEPGIGLPDGDPVNVTLTVNFWPCIATIKCIFVYSSCCVYSTVEIELCIQFEILQVFQWHNKLMLLVILWLGPFLMVAPPLIPPGPLGKPLPSVTFLPAPATPPNTTLVMAPAPSVSVAPATAPAPTSVAQTYIVGDNLGWSVPTSGPNTYQRWANGKSFKVGDTLVFNFLNGTHNVAMVSKASYDSCNTTSPINTITNGPTRIRLTNSGEHYYMCTFPRHCSLGQKLAINVTGTDVTAPRLPPHLHHPAPPCHRAILRSIHHQHQVPQLHLWFLLLCHSLSCHLP</sequence>
<organism evidence="8 9">
    <name type="scientific">Solanum verrucosum</name>
    <dbReference type="NCBI Taxonomy" id="315347"/>
    <lineage>
        <taxon>Eukaryota</taxon>
        <taxon>Viridiplantae</taxon>
        <taxon>Streptophyta</taxon>
        <taxon>Embryophyta</taxon>
        <taxon>Tracheophyta</taxon>
        <taxon>Spermatophyta</taxon>
        <taxon>Magnoliopsida</taxon>
        <taxon>eudicotyledons</taxon>
        <taxon>Gunneridae</taxon>
        <taxon>Pentapetalae</taxon>
        <taxon>asterids</taxon>
        <taxon>lamiids</taxon>
        <taxon>Solanales</taxon>
        <taxon>Solanaceae</taxon>
        <taxon>Solanoideae</taxon>
        <taxon>Solaneae</taxon>
        <taxon>Solanum</taxon>
    </lineage>
</organism>
<dbReference type="EMBL" id="CP133618">
    <property type="protein sequence ID" value="WMV36690.1"/>
    <property type="molecule type" value="Genomic_DNA"/>
</dbReference>
<evidence type="ECO:0000256" key="1">
    <source>
        <dbReference type="ARBA" id="ARBA00022723"/>
    </source>
</evidence>
<dbReference type="InterPro" id="IPR039391">
    <property type="entry name" value="Phytocyanin-like"/>
</dbReference>